<evidence type="ECO:0000256" key="1">
    <source>
        <dbReference type="SAM" id="Coils"/>
    </source>
</evidence>
<evidence type="ECO:0000313" key="6">
    <source>
        <dbReference type="Proteomes" id="UP000054217"/>
    </source>
</evidence>
<name>A0A0C3PJ15_PISTI</name>
<feature type="domain" description="HAM1-like N-terminal" evidence="4">
    <location>
        <begin position="6"/>
        <end position="226"/>
    </location>
</feature>
<dbReference type="Pfam" id="PF14613">
    <property type="entry name" value="HAM1_C"/>
    <property type="match status" value="1"/>
</dbReference>
<dbReference type="OrthoDB" id="19394at2759"/>
<evidence type="ECO:0000256" key="2">
    <source>
        <dbReference type="SAM" id="MobiDB-lite"/>
    </source>
</evidence>
<accession>A0A0C3PJ15</accession>
<sequence>MDKLASIIAAVEAGKLPTQSQITDYTDYTLTHLITPLEEDDSFKLSEYGSILAQDLRELLLAYKNLGLNKNYDNLVQETLWHLEECNLSEVRVELVSSEETTADLDAFRASIRTLIRILWANISGEGTNLLNDFASFSRIALADFAEIVESQAAHAKESLREFDTQVQQGERDNLGRRKRTQGEMEQEEAEDAKVKFEKTMDTVKESGSKVIGTAQSVQETAKETSERAATRLREAYFRMIERAQSDAEYKRALSTLFSTASKWVNKAVDTAADLDQATKLETFVDDPTEEKHLHQAMYNLRVLIERLASGKSLDNLFANFRECALDVKQDEDIKSWFNDFFAYVRKCLEEPKYAHTDEASKIYEVLRKRWKDLLDEDSDAARKWKDDVTNLRNEMRALQQAICTDSDIIHVRRAQEKWHSDLERIGAAAGKVGIQFALEQGSWFWQDMFNVYAPRLLRAAKNIPIPRTEYVDPEVDFVLESLDISSLNLLPGHVYLRNITDIDVTAPAGESTHTAWGTLTHIRMQALELRLKEVSFYYKDKVATVGPSEFTGILEFNLPTQGLDVDFKFRMIPNTPLGLKEREKAQRFFKVERVEVHLAENITFEVKESNHPIIATVFKPVLLSRFREALERTLEEQIRGVFDLVDGIAFDVSNRAEVFEDTGLGHGTAVAAAIWSEIGRMRRMEGGLLSGWKATGTGIIKEGLPGDAKLAMGAEPQILPGEKRGPLGTHAVPLGERPELQGIVEGGTSVTESIRQAAREGAREVQSFRDAMRRKAFEEKRRPGWNSHAYDLGA</sequence>
<organism evidence="5 6">
    <name type="scientific">Pisolithus tinctorius Marx 270</name>
    <dbReference type="NCBI Taxonomy" id="870435"/>
    <lineage>
        <taxon>Eukaryota</taxon>
        <taxon>Fungi</taxon>
        <taxon>Dikarya</taxon>
        <taxon>Basidiomycota</taxon>
        <taxon>Agaricomycotina</taxon>
        <taxon>Agaricomycetes</taxon>
        <taxon>Agaricomycetidae</taxon>
        <taxon>Boletales</taxon>
        <taxon>Sclerodermatineae</taxon>
        <taxon>Pisolithaceae</taxon>
        <taxon>Pisolithus</taxon>
    </lineage>
</organism>
<dbReference type="HOGENOM" id="CLU_018362_0_0_1"/>
<dbReference type="InterPro" id="IPR027842">
    <property type="entry name" value="HAM1-like_C"/>
</dbReference>
<dbReference type="PANTHER" id="PTHR31138:SF1">
    <property type="entry name" value="PDZ DOMAIN-CONTAINING PROTEIN"/>
    <property type="match status" value="1"/>
</dbReference>
<evidence type="ECO:0000313" key="5">
    <source>
        <dbReference type="EMBL" id="KIO08119.1"/>
    </source>
</evidence>
<feature type="compositionally biased region" description="Basic and acidic residues" evidence="2">
    <location>
        <begin position="160"/>
        <end position="176"/>
    </location>
</feature>
<keyword evidence="1" id="KW-0175">Coiled coil</keyword>
<dbReference type="PANTHER" id="PTHR31138">
    <property type="entry name" value="CHROMOSOME 19, WHOLE GENOME SHOTGUN SEQUENCE"/>
    <property type="match status" value="1"/>
</dbReference>
<evidence type="ECO:0000259" key="3">
    <source>
        <dbReference type="Pfam" id="PF14613"/>
    </source>
</evidence>
<feature type="coiled-coil region" evidence="1">
    <location>
        <begin position="375"/>
        <end position="402"/>
    </location>
</feature>
<feature type="region of interest" description="Disordered" evidence="2">
    <location>
        <begin position="160"/>
        <end position="192"/>
    </location>
</feature>
<dbReference type="STRING" id="870435.A0A0C3PJ15"/>
<gene>
    <name evidence="5" type="ORF">M404DRAFT_23393</name>
</gene>
<reference evidence="6" key="2">
    <citation type="submission" date="2015-01" db="EMBL/GenBank/DDBJ databases">
        <title>Evolutionary Origins and Diversification of the Mycorrhizal Mutualists.</title>
        <authorList>
            <consortium name="DOE Joint Genome Institute"/>
            <consortium name="Mycorrhizal Genomics Consortium"/>
            <person name="Kohler A."/>
            <person name="Kuo A."/>
            <person name="Nagy L.G."/>
            <person name="Floudas D."/>
            <person name="Copeland A."/>
            <person name="Barry K.W."/>
            <person name="Cichocki N."/>
            <person name="Veneault-Fourrey C."/>
            <person name="LaButti K."/>
            <person name="Lindquist E.A."/>
            <person name="Lipzen A."/>
            <person name="Lundell T."/>
            <person name="Morin E."/>
            <person name="Murat C."/>
            <person name="Riley R."/>
            <person name="Ohm R."/>
            <person name="Sun H."/>
            <person name="Tunlid A."/>
            <person name="Henrissat B."/>
            <person name="Grigoriev I.V."/>
            <person name="Hibbett D.S."/>
            <person name="Martin F."/>
        </authorList>
    </citation>
    <scope>NUCLEOTIDE SEQUENCE [LARGE SCALE GENOMIC DNA]</scope>
    <source>
        <strain evidence="6">Marx 270</strain>
    </source>
</reference>
<dbReference type="Proteomes" id="UP000054217">
    <property type="component" value="Unassembled WGS sequence"/>
</dbReference>
<dbReference type="InParanoid" id="A0A0C3PJ15"/>
<dbReference type="EMBL" id="KN831958">
    <property type="protein sequence ID" value="KIO08119.1"/>
    <property type="molecule type" value="Genomic_DNA"/>
</dbReference>
<proteinExistence type="predicted"/>
<reference evidence="5 6" key="1">
    <citation type="submission" date="2014-04" db="EMBL/GenBank/DDBJ databases">
        <authorList>
            <consortium name="DOE Joint Genome Institute"/>
            <person name="Kuo A."/>
            <person name="Kohler A."/>
            <person name="Costa M.D."/>
            <person name="Nagy L.G."/>
            <person name="Floudas D."/>
            <person name="Copeland A."/>
            <person name="Barry K.W."/>
            <person name="Cichocki N."/>
            <person name="Veneault-Fourrey C."/>
            <person name="LaButti K."/>
            <person name="Lindquist E.A."/>
            <person name="Lipzen A."/>
            <person name="Lundell T."/>
            <person name="Morin E."/>
            <person name="Murat C."/>
            <person name="Sun H."/>
            <person name="Tunlid A."/>
            <person name="Henrissat B."/>
            <person name="Grigoriev I.V."/>
            <person name="Hibbett D.S."/>
            <person name="Martin F."/>
            <person name="Nordberg H.P."/>
            <person name="Cantor M.N."/>
            <person name="Hua S.X."/>
        </authorList>
    </citation>
    <scope>NUCLEOTIDE SEQUENCE [LARGE SCALE GENOMIC DNA]</scope>
    <source>
        <strain evidence="5 6">Marx 270</strain>
    </source>
</reference>
<protein>
    <submittedName>
        <fullName evidence="5">Uncharacterized protein</fullName>
    </submittedName>
</protein>
<dbReference type="Pfam" id="PF19343">
    <property type="entry name" value="HAM1_N"/>
    <property type="match status" value="2"/>
</dbReference>
<dbReference type="InterPro" id="IPR045967">
    <property type="entry name" value="HAM1-like_N"/>
</dbReference>
<feature type="domain" description="HAM1-like C-terminal" evidence="3">
    <location>
        <begin position="601"/>
        <end position="724"/>
    </location>
</feature>
<evidence type="ECO:0000259" key="4">
    <source>
        <dbReference type="Pfam" id="PF19343"/>
    </source>
</evidence>
<feature type="domain" description="HAM1-like N-terminal" evidence="4">
    <location>
        <begin position="239"/>
        <end position="570"/>
    </location>
</feature>
<keyword evidence="6" id="KW-1185">Reference proteome</keyword>
<dbReference type="AlphaFoldDB" id="A0A0C3PJ15"/>